<sequence>MGTADLLVVNACIWTGNASMPFAEAIAIQGERILAVGSNRELAALRGVKTQVLDGGGHLVLPGFIDNHTHFMLGGFQLLSLELRGCKSREEFVQAIAMRAGQVAKDGWIVGGGWNNDQWQQPAVPAKEWIDGFTAHIPVYLTRSDLHIAFANSAALRLAGIDRDTVSPQGGVIEADLVTGEPTGILKDTAMKLVEQCIPAPSEQQYDEALTAAMRHAASLGITSIQDITAWRDWQDWEAFVRCRQQGRLTVRITARTQITEWEKQAVLLAAGEGNDSWLRFGGVKGFVDGSLGSATALMVEPYTDLPLSSGLLADQMYPDGIMFERILAADRAGLPVSVHAIGDKANQLLLDIFEAVAKENGTRDRRFRIEHAQHLLTEDIQRMARLDILASVQPGHLYEDGCWAQKRIGADRCRTTYAFRSLVEAGVSVSFGTDWPVIPLSPFRGIYTAVTRQTQDGLHPGGWVPEQKLPVSECLKAYTASSAYAEFSEHDKGRLIPGMLADLILVSHNVLTCQPEELLNARVLWTIAGGKIVYAE</sequence>
<proteinExistence type="predicted"/>
<protein>
    <recommendedName>
        <fullName evidence="1">Amidohydrolase 3 domain-containing protein</fullName>
    </recommendedName>
</protein>
<evidence type="ECO:0000259" key="1">
    <source>
        <dbReference type="Pfam" id="PF07969"/>
    </source>
</evidence>
<dbReference type="InterPro" id="IPR011059">
    <property type="entry name" value="Metal-dep_hydrolase_composite"/>
</dbReference>
<gene>
    <name evidence="2" type="ORF">EV210_107136</name>
</gene>
<dbReference type="Gene3D" id="3.20.20.140">
    <property type="entry name" value="Metal-dependent hydrolases"/>
    <property type="match status" value="1"/>
</dbReference>
<evidence type="ECO:0000313" key="3">
    <source>
        <dbReference type="Proteomes" id="UP000295063"/>
    </source>
</evidence>
<dbReference type="Gene3D" id="3.10.310.70">
    <property type="match status" value="1"/>
</dbReference>
<dbReference type="PANTHER" id="PTHR22642">
    <property type="entry name" value="IMIDAZOLONEPROPIONASE"/>
    <property type="match status" value="1"/>
</dbReference>
<reference evidence="2 3" key="1">
    <citation type="submission" date="2019-03" db="EMBL/GenBank/DDBJ databases">
        <title>Genomic Encyclopedia of Type Strains, Phase IV (KMG-IV): sequencing the most valuable type-strain genomes for metagenomic binning, comparative biology and taxonomic classification.</title>
        <authorList>
            <person name="Goeker M."/>
        </authorList>
    </citation>
    <scope>NUCLEOTIDE SEQUENCE [LARGE SCALE GENOMIC DNA]</scope>
    <source>
        <strain evidence="2 3">DSM 15969</strain>
    </source>
</reference>
<feature type="domain" description="Amidohydrolase 3" evidence="1">
    <location>
        <begin position="51"/>
        <end position="535"/>
    </location>
</feature>
<dbReference type="SUPFAM" id="SSF51338">
    <property type="entry name" value="Composite domain of metallo-dependent hydrolases"/>
    <property type="match status" value="1"/>
</dbReference>
<dbReference type="InterPro" id="IPR032466">
    <property type="entry name" value="Metal_Hydrolase"/>
</dbReference>
<dbReference type="CDD" id="cd01300">
    <property type="entry name" value="YtcJ_like"/>
    <property type="match status" value="1"/>
</dbReference>
<dbReference type="AlphaFoldDB" id="A0A4R1Q5E1"/>
<dbReference type="InterPro" id="IPR013108">
    <property type="entry name" value="Amidohydro_3"/>
</dbReference>
<comment type="caution">
    <text evidence="2">The sequence shown here is derived from an EMBL/GenBank/DDBJ whole genome shotgun (WGS) entry which is preliminary data.</text>
</comment>
<accession>A0A4R1Q5E1</accession>
<name>A0A4R1Q5E1_9FIRM</name>
<dbReference type="OrthoDB" id="9767366at2"/>
<organism evidence="2 3">
    <name type="scientific">Anaerospora hongkongensis</name>
    <dbReference type="NCBI Taxonomy" id="244830"/>
    <lineage>
        <taxon>Bacteria</taxon>
        <taxon>Bacillati</taxon>
        <taxon>Bacillota</taxon>
        <taxon>Negativicutes</taxon>
        <taxon>Selenomonadales</taxon>
        <taxon>Sporomusaceae</taxon>
        <taxon>Anaerospora</taxon>
    </lineage>
</organism>
<evidence type="ECO:0000313" key="2">
    <source>
        <dbReference type="EMBL" id="TCL36872.1"/>
    </source>
</evidence>
<dbReference type="RefSeq" id="WP_132080460.1">
    <property type="nucleotide sequence ID" value="NZ_SLUI01000007.1"/>
</dbReference>
<dbReference type="SUPFAM" id="SSF51556">
    <property type="entry name" value="Metallo-dependent hydrolases"/>
    <property type="match status" value="1"/>
</dbReference>
<dbReference type="Proteomes" id="UP000295063">
    <property type="component" value="Unassembled WGS sequence"/>
</dbReference>
<dbReference type="Pfam" id="PF07969">
    <property type="entry name" value="Amidohydro_3"/>
    <property type="match status" value="1"/>
</dbReference>
<dbReference type="PANTHER" id="PTHR22642:SF2">
    <property type="entry name" value="PROTEIN LONG AFTER FAR-RED 3"/>
    <property type="match status" value="1"/>
</dbReference>
<dbReference type="GO" id="GO:0016810">
    <property type="term" value="F:hydrolase activity, acting on carbon-nitrogen (but not peptide) bonds"/>
    <property type="evidence" value="ECO:0007669"/>
    <property type="project" value="InterPro"/>
</dbReference>
<dbReference type="Gene3D" id="2.30.40.10">
    <property type="entry name" value="Urease, subunit C, domain 1"/>
    <property type="match status" value="1"/>
</dbReference>
<dbReference type="InterPro" id="IPR033932">
    <property type="entry name" value="YtcJ-like"/>
</dbReference>
<dbReference type="EMBL" id="SLUI01000007">
    <property type="protein sequence ID" value="TCL36872.1"/>
    <property type="molecule type" value="Genomic_DNA"/>
</dbReference>
<keyword evidence="3" id="KW-1185">Reference proteome</keyword>